<keyword evidence="1" id="KW-0472">Membrane</keyword>
<keyword evidence="1" id="KW-0812">Transmembrane</keyword>
<accession>A0A1Y2L7Z0</accession>
<dbReference type="EMBL" id="JFKB01000013">
    <property type="protein sequence ID" value="OSQ46072.1"/>
    <property type="molecule type" value="Genomic_DNA"/>
</dbReference>
<reference evidence="2 3" key="1">
    <citation type="submission" date="2014-03" db="EMBL/GenBank/DDBJ databases">
        <title>The draft genome sequence of Thalassospira alkalitolerans JCM 18968.</title>
        <authorList>
            <person name="Lai Q."/>
            <person name="Shao Z."/>
        </authorList>
    </citation>
    <scope>NUCLEOTIDE SEQUENCE [LARGE SCALE GENOMIC DNA]</scope>
    <source>
        <strain evidence="2 3">JCM 18968</strain>
    </source>
</reference>
<dbReference type="Proteomes" id="UP000193396">
    <property type="component" value="Unassembled WGS sequence"/>
</dbReference>
<comment type="caution">
    <text evidence="2">The sequence shown here is derived from an EMBL/GenBank/DDBJ whole genome shotgun (WGS) entry which is preliminary data.</text>
</comment>
<feature type="transmembrane region" description="Helical" evidence="1">
    <location>
        <begin position="64"/>
        <end position="83"/>
    </location>
</feature>
<dbReference type="OrthoDB" id="7365536at2"/>
<evidence type="ECO:0000256" key="1">
    <source>
        <dbReference type="SAM" id="Phobius"/>
    </source>
</evidence>
<proteinExistence type="predicted"/>
<organism evidence="2 3">
    <name type="scientific">Thalassospira alkalitolerans</name>
    <dbReference type="NCBI Taxonomy" id="1293890"/>
    <lineage>
        <taxon>Bacteria</taxon>
        <taxon>Pseudomonadati</taxon>
        <taxon>Pseudomonadota</taxon>
        <taxon>Alphaproteobacteria</taxon>
        <taxon>Rhodospirillales</taxon>
        <taxon>Thalassospiraceae</taxon>
        <taxon>Thalassospira</taxon>
    </lineage>
</organism>
<dbReference type="AlphaFoldDB" id="A0A1Y2L7Z0"/>
<sequence>MSEIICPHCHTLAMRGANVCVGCQAEVVYGSTFGEMKQGAIFGAVIFIIVEALILSGLDISFEFNYYLFGAAVGAFIGFFLAARAHDGSTRFFRVYHRK</sequence>
<name>A0A1Y2L7Z0_9PROT</name>
<gene>
    <name evidence="2" type="ORF">TALK_17020</name>
</gene>
<keyword evidence="3" id="KW-1185">Reference proteome</keyword>
<dbReference type="RefSeq" id="WP_085620349.1">
    <property type="nucleotide sequence ID" value="NZ_CAXBPE010000010.1"/>
</dbReference>
<protein>
    <submittedName>
        <fullName evidence="2">Uncharacterized protein</fullName>
    </submittedName>
</protein>
<evidence type="ECO:0000313" key="2">
    <source>
        <dbReference type="EMBL" id="OSQ46072.1"/>
    </source>
</evidence>
<feature type="transmembrane region" description="Helical" evidence="1">
    <location>
        <begin position="39"/>
        <end position="58"/>
    </location>
</feature>
<keyword evidence="1" id="KW-1133">Transmembrane helix</keyword>
<evidence type="ECO:0000313" key="3">
    <source>
        <dbReference type="Proteomes" id="UP000193396"/>
    </source>
</evidence>